<evidence type="ECO:0000313" key="4">
    <source>
        <dbReference type="Proteomes" id="UP000652761"/>
    </source>
</evidence>
<dbReference type="SUPFAM" id="SSF48239">
    <property type="entry name" value="Terpenoid cyclases/Protein prenyltransferases"/>
    <property type="match status" value="2"/>
</dbReference>
<keyword evidence="4" id="KW-1185">Reference proteome</keyword>
<comment type="caution">
    <text evidence="3">The sequence shown here is derived from an EMBL/GenBank/DDBJ whole genome shotgun (WGS) entry which is preliminary data.</text>
</comment>
<evidence type="ECO:0000256" key="1">
    <source>
        <dbReference type="ARBA" id="ARBA00001946"/>
    </source>
</evidence>
<protein>
    <submittedName>
        <fullName evidence="3">Uncharacterized protein</fullName>
    </submittedName>
</protein>
<keyword evidence="2" id="KW-0460">Magnesium</keyword>
<dbReference type="PANTHER" id="PTHR31739:SF25">
    <property type="entry name" value="(E,E)-GERANYLLINALOOL SYNTHASE"/>
    <property type="match status" value="1"/>
</dbReference>
<accession>A0A843TSR6</accession>
<dbReference type="OrthoDB" id="756917at2759"/>
<dbReference type="GO" id="GO:0016102">
    <property type="term" value="P:diterpenoid biosynthetic process"/>
    <property type="evidence" value="ECO:0007669"/>
    <property type="project" value="TreeGrafter"/>
</dbReference>
<reference evidence="3" key="1">
    <citation type="submission" date="2017-07" db="EMBL/GenBank/DDBJ databases">
        <title>Taro Niue Genome Assembly and Annotation.</title>
        <authorList>
            <person name="Atibalentja N."/>
            <person name="Keating K."/>
            <person name="Fields C.J."/>
        </authorList>
    </citation>
    <scope>NUCLEOTIDE SEQUENCE</scope>
    <source>
        <strain evidence="3">Niue_2</strain>
        <tissue evidence="3">Leaf</tissue>
    </source>
</reference>
<comment type="cofactor">
    <cofactor evidence="1">
        <name>Mg(2+)</name>
        <dbReference type="ChEBI" id="CHEBI:18420"/>
    </cofactor>
</comment>
<gene>
    <name evidence="3" type="ORF">Taro_006552</name>
</gene>
<dbReference type="GO" id="GO:0010333">
    <property type="term" value="F:terpene synthase activity"/>
    <property type="evidence" value="ECO:0007669"/>
    <property type="project" value="InterPro"/>
</dbReference>
<dbReference type="EMBL" id="NMUH01000196">
    <property type="protein sequence ID" value="MQL74191.1"/>
    <property type="molecule type" value="Genomic_DNA"/>
</dbReference>
<dbReference type="PANTHER" id="PTHR31739">
    <property type="entry name" value="ENT-COPALYL DIPHOSPHATE SYNTHASE, CHLOROPLASTIC"/>
    <property type="match status" value="1"/>
</dbReference>
<proteinExistence type="predicted"/>
<sequence>MMESLVSKIKEGISSLSSPSSPSLVSSSAYDTAWVAMVPDSDHPGRPMFPRCLHWICRNQRPGGYWGQTNHRGLPTLDSLTATVACLAALKTWDAAYPQSIEQGLDFLHSSTAELLATHCNNGTGVPRWFAIVFPGMLEVAESLGLDVFRGDFFQEVEGVFEQRRQILVEKGQLGGDPSHGEHCYFPLASYLEVLPAEFVGFDCGGIVASNQADDGSLFQSPSATAFAFMATGDERCRAYLDALVAESSLGVASRGVGVPAAYPVDEQLPKLIMVDTLERLGITEHFVEEVADMMRCIHR</sequence>
<evidence type="ECO:0000256" key="2">
    <source>
        <dbReference type="ARBA" id="ARBA00022842"/>
    </source>
</evidence>
<organism evidence="3 4">
    <name type="scientific">Colocasia esculenta</name>
    <name type="common">Wild taro</name>
    <name type="synonym">Arum esculentum</name>
    <dbReference type="NCBI Taxonomy" id="4460"/>
    <lineage>
        <taxon>Eukaryota</taxon>
        <taxon>Viridiplantae</taxon>
        <taxon>Streptophyta</taxon>
        <taxon>Embryophyta</taxon>
        <taxon>Tracheophyta</taxon>
        <taxon>Spermatophyta</taxon>
        <taxon>Magnoliopsida</taxon>
        <taxon>Liliopsida</taxon>
        <taxon>Araceae</taxon>
        <taxon>Aroideae</taxon>
        <taxon>Colocasieae</taxon>
        <taxon>Colocasia</taxon>
    </lineage>
</organism>
<name>A0A843TSR6_COLES</name>
<dbReference type="Gene3D" id="1.50.10.160">
    <property type="match status" value="1"/>
</dbReference>
<dbReference type="AlphaFoldDB" id="A0A843TSR6"/>
<evidence type="ECO:0000313" key="3">
    <source>
        <dbReference type="EMBL" id="MQL74191.1"/>
    </source>
</evidence>
<dbReference type="Gene3D" id="1.50.10.130">
    <property type="entry name" value="Terpene synthase, N-terminal domain"/>
    <property type="match status" value="1"/>
</dbReference>
<dbReference type="InterPro" id="IPR036965">
    <property type="entry name" value="Terpene_synth_N_sf"/>
</dbReference>
<dbReference type="GO" id="GO:0000287">
    <property type="term" value="F:magnesium ion binding"/>
    <property type="evidence" value="ECO:0007669"/>
    <property type="project" value="TreeGrafter"/>
</dbReference>
<dbReference type="InterPro" id="IPR050148">
    <property type="entry name" value="Terpene_synthase-like"/>
</dbReference>
<dbReference type="InterPro" id="IPR008930">
    <property type="entry name" value="Terpenoid_cyclase/PrenylTrfase"/>
</dbReference>
<dbReference type="Proteomes" id="UP000652761">
    <property type="component" value="Unassembled WGS sequence"/>
</dbReference>